<evidence type="ECO:0000313" key="4">
    <source>
        <dbReference type="Proteomes" id="UP001318040"/>
    </source>
</evidence>
<dbReference type="KEGG" id="pmrn:116947881"/>
<dbReference type="InterPro" id="IPR048280">
    <property type="entry name" value="COX6B-like"/>
</dbReference>
<evidence type="ECO:0000256" key="3">
    <source>
        <dbReference type="ARBA" id="ARBA00023157"/>
    </source>
</evidence>
<dbReference type="GO" id="GO:0005739">
    <property type="term" value="C:mitochondrion"/>
    <property type="evidence" value="ECO:0007669"/>
    <property type="project" value="UniProtKB-SubCell"/>
</dbReference>
<dbReference type="PANTHER" id="PTHR46690:SF1">
    <property type="entry name" value="CYTOCHROME C OXIDASE ASSEMBLY FACTOR 6 HOMOLOG"/>
    <property type="match status" value="1"/>
</dbReference>
<protein>
    <submittedName>
        <fullName evidence="5">Cytochrome c oxidase assembly factor 6 homolog</fullName>
    </submittedName>
</protein>
<proteinExistence type="predicted"/>
<evidence type="ECO:0000256" key="2">
    <source>
        <dbReference type="ARBA" id="ARBA00023128"/>
    </source>
</evidence>
<organism evidence="4 5">
    <name type="scientific">Petromyzon marinus</name>
    <name type="common">Sea lamprey</name>
    <dbReference type="NCBI Taxonomy" id="7757"/>
    <lineage>
        <taxon>Eukaryota</taxon>
        <taxon>Metazoa</taxon>
        <taxon>Chordata</taxon>
        <taxon>Craniata</taxon>
        <taxon>Vertebrata</taxon>
        <taxon>Cyclostomata</taxon>
        <taxon>Hyperoartia</taxon>
        <taxon>Petromyzontiformes</taxon>
        <taxon>Petromyzontidae</taxon>
        <taxon>Petromyzon</taxon>
    </lineage>
</organism>
<dbReference type="CTD" id="388753"/>
<dbReference type="PROSITE" id="PS51808">
    <property type="entry name" value="CHCH"/>
    <property type="match status" value="1"/>
</dbReference>
<dbReference type="GO" id="GO:0042775">
    <property type="term" value="P:mitochondrial ATP synthesis coupled electron transport"/>
    <property type="evidence" value="ECO:0007669"/>
    <property type="project" value="TreeGrafter"/>
</dbReference>
<evidence type="ECO:0000313" key="5">
    <source>
        <dbReference type="RefSeq" id="XP_032820017.1"/>
    </source>
</evidence>
<dbReference type="Pfam" id="PF02297">
    <property type="entry name" value="COX6B"/>
    <property type="match status" value="1"/>
</dbReference>
<comment type="subcellular location">
    <subcellularLocation>
        <location evidence="1">Mitochondrion</location>
    </subcellularLocation>
</comment>
<dbReference type="InterPro" id="IPR042289">
    <property type="entry name" value="COA6"/>
</dbReference>
<dbReference type="Gene3D" id="1.10.10.140">
    <property type="entry name" value="Cytochrome c oxidase, subunit VIb"/>
    <property type="match status" value="1"/>
</dbReference>
<dbReference type="InterPro" id="IPR036549">
    <property type="entry name" value="CX6/COA6-like_sf"/>
</dbReference>
<dbReference type="PANTHER" id="PTHR46690">
    <property type="entry name" value="CYTOCHROME C OXIDASE ASSEMBLY FACTOR 6 HOMOLOG"/>
    <property type="match status" value="1"/>
</dbReference>
<dbReference type="RefSeq" id="XP_032820017.1">
    <property type="nucleotide sequence ID" value="XM_032964126.1"/>
</dbReference>
<name>A0AAJ7TLD5_PETMA</name>
<dbReference type="AlphaFoldDB" id="A0AAJ7TLD5"/>
<keyword evidence="4" id="KW-1185">Reference proteome</keyword>
<dbReference type="GeneID" id="116947881"/>
<dbReference type="GO" id="GO:0008535">
    <property type="term" value="P:respiratory chain complex IV assembly"/>
    <property type="evidence" value="ECO:0007669"/>
    <property type="project" value="InterPro"/>
</dbReference>
<gene>
    <name evidence="5" type="primary">LOC116947881</name>
</gene>
<accession>A0AAJ7TLD5</accession>
<keyword evidence="2" id="KW-0496">Mitochondrion</keyword>
<dbReference type="Proteomes" id="UP001318040">
    <property type="component" value="Chromosome 31"/>
</dbReference>
<sequence length="85" mass="10002">MTAPSGEERRRCWSGRDAFWKCADASEVAGRNPESECAALRKEFVEACPRQWTKYFDRRRDYLKFKEKLETEGFQPYQENQGGKS</sequence>
<dbReference type="SUPFAM" id="SSF47694">
    <property type="entry name" value="Cytochrome c oxidase subunit h"/>
    <property type="match status" value="1"/>
</dbReference>
<reference evidence="5" key="1">
    <citation type="submission" date="2025-08" db="UniProtKB">
        <authorList>
            <consortium name="RefSeq"/>
        </authorList>
    </citation>
    <scope>IDENTIFICATION</scope>
    <source>
        <tissue evidence="5">Sperm</tissue>
    </source>
</reference>
<evidence type="ECO:0000256" key="1">
    <source>
        <dbReference type="ARBA" id="ARBA00004173"/>
    </source>
</evidence>
<keyword evidence="3" id="KW-1015">Disulfide bond</keyword>